<sequence length="118" mass="13251">MSTQTTSVLLVMTNCPDRASALRIAQALLEKSLVACVNVYPEMLSLYNWQGEQEQAPEVALHLKTRAELYPQLEQAIIALHPYQIPEIIAIPVVQGLPAYLDWVQAETGNNHYAYDKQ</sequence>
<gene>
    <name evidence="2" type="ORF">H8K47_07980</name>
</gene>
<reference evidence="2" key="1">
    <citation type="submission" date="2020-08" db="EMBL/GenBank/DDBJ databases">
        <title>Novel species isolated from subtropical streams in China.</title>
        <authorList>
            <person name="Lu H."/>
        </authorList>
    </citation>
    <scope>NUCLEOTIDE SEQUENCE</scope>
    <source>
        <strain evidence="2">CY7W</strain>
    </source>
</reference>
<dbReference type="AlphaFoldDB" id="A0A923I9V4"/>
<evidence type="ECO:0000313" key="2">
    <source>
        <dbReference type="EMBL" id="MBC3935295.1"/>
    </source>
</evidence>
<dbReference type="SUPFAM" id="SSF54913">
    <property type="entry name" value="GlnB-like"/>
    <property type="match status" value="1"/>
</dbReference>
<keyword evidence="3" id="KW-1185">Reference proteome</keyword>
<evidence type="ECO:0000256" key="1">
    <source>
        <dbReference type="ARBA" id="ARBA00010169"/>
    </source>
</evidence>
<dbReference type="PANTHER" id="PTHR23419:SF8">
    <property type="entry name" value="FI09726P"/>
    <property type="match status" value="1"/>
</dbReference>
<proteinExistence type="inferred from homology"/>
<comment type="similarity">
    <text evidence="1">Belongs to the CutA family.</text>
</comment>
<dbReference type="Pfam" id="PF03091">
    <property type="entry name" value="CutA1"/>
    <property type="match status" value="1"/>
</dbReference>
<dbReference type="InterPro" id="IPR004323">
    <property type="entry name" value="Ion_tolerance_CutA"/>
</dbReference>
<evidence type="ECO:0000313" key="3">
    <source>
        <dbReference type="Proteomes" id="UP000612361"/>
    </source>
</evidence>
<organism evidence="2 3">
    <name type="scientific">Undibacterium rugosum</name>
    <dbReference type="NCBI Taxonomy" id="2762291"/>
    <lineage>
        <taxon>Bacteria</taxon>
        <taxon>Pseudomonadati</taxon>
        <taxon>Pseudomonadota</taxon>
        <taxon>Betaproteobacteria</taxon>
        <taxon>Burkholderiales</taxon>
        <taxon>Oxalobacteraceae</taxon>
        <taxon>Undibacterium</taxon>
    </lineage>
</organism>
<dbReference type="GO" id="GO:0005507">
    <property type="term" value="F:copper ion binding"/>
    <property type="evidence" value="ECO:0007669"/>
    <property type="project" value="TreeGrafter"/>
</dbReference>
<comment type="caution">
    <text evidence="2">The sequence shown here is derived from an EMBL/GenBank/DDBJ whole genome shotgun (WGS) entry which is preliminary data.</text>
</comment>
<dbReference type="InterPro" id="IPR011322">
    <property type="entry name" value="N-reg_PII-like_a/b"/>
</dbReference>
<name>A0A923I9V4_9BURK</name>
<dbReference type="GO" id="GO:0010038">
    <property type="term" value="P:response to metal ion"/>
    <property type="evidence" value="ECO:0007669"/>
    <property type="project" value="InterPro"/>
</dbReference>
<dbReference type="EMBL" id="JACOGG010000006">
    <property type="protein sequence ID" value="MBC3935295.1"/>
    <property type="molecule type" value="Genomic_DNA"/>
</dbReference>
<dbReference type="RefSeq" id="WP_186880869.1">
    <property type="nucleotide sequence ID" value="NZ_JACOGG010000006.1"/>
</dbReference>
<dbReference type="Proteomes" id="UP000612361">
    <property type="component" value="Unassembled WGS sequence"/>
</dbReference>
<protein>
    <submittedName>
        <fullName evidence="2">Divalent-cation tolerance protein CutA</fullName>
    </submittedName>
</protein>
<dbReference type="Gene3D" id="3.30.70.120">
    <property type="match status" value="1"/>
</dbReference>
<accession>A0A923I9V4</accession>
<dbReference type="InterPro" id="IPR015867">
    <property type="entry name" value="N-reg_PII/ATP_PRibTrfase_C"/>
</dbReference>
<dbReference type="PANTHER" id="PTHR23419">
    <property type="entry name" value="DIVALENT CATION TOLERANCE CUTA-RELATED"/>
    <property type="match status" value="1"/>
</dbReference>